<dbReference type="InterPro" id="IPR050475">
    <property type="entry name" value="Prenyltransferase_related"/>
</dbReference>
<keyword evidence="4" id="KW-0472">Membrane</keyword>
<dbReference type="Pfam" id="PF01040">
    <property type="entry name" value="UbiA"/>
    <property type="match status" value="1"/>
</dbReference>
<dbReference type="EMBL" id="AP018448">
    <property type="protein sequence ID" value="BBC31752.1"/>
    <property type="molecule type" value="Genomic_DNA"/>
</dbReference>
<dbReference type="CDD" id="cd13964">
    <property type="entry name" value="PT_UbiA_1"/>
    <property type="match status" value="1"/>
</dbReference>
<evidence type="ECO:0000256" key="2">
    <source>
        <dbReference type="ARBA" id="ARBA00022692"/>
    </source>
</evidence>
<organism evidence="5 6">
    <name type="scientific">Streptomyces graminofaciens</name>
    <dbReference type="NCBI Taxonomy" id="68212"/>
    <lineage>
        <taxon>Bacteria</taxon>
        <taxon>Bacillati</taxon>
        <taxon>Actinomycetota</taxon>
        <taxon>Actinomycetes</taxon>
        <taxon>Kitasatosporales</taxon>
        <taxon>Streptomycetaceae</taxon>
        <taxon>Streptomyces</taxon>
    </lineage>
</organism>
<sequence length="332" mass="33119">MKDRRAVLRSGSRPAVSLHDLAQLVRAPAALSVPGDVLAGAAATGQPLGARTFGVMGSSICLYWAGMALNDYADATIDAVERPERPVPSGRVPRRTALAVAGALTAGGLGLAAVSAGRRGLLGALPLAGAVWAYDLKLKATPAGPAAMASARVLDVLSGALTAGRGRNLGVGTALRRGAVPAALVGAHTYTLTALSRHEISGAPATLPVRTLAASTTTALATALPAVRTALASARAGRHPERPAVAPRAAVPRAAVAAAGALAYLGTYGTAQVRAAREPSGENVRRAVGAGILGLMPLQAALTARGGAPATAAVLGVVHPLARRLARRISPT</sequence>
<dbReference type="PANTHER" id="PTHR42723:SF1">
    <property type="entry name" value="CHLOROPHYLL SYNTHASE, CHLOROPLASTIC"/>
    <property type="match status" value="1"/>
</dbReference>
<accession>A0ABM7F7A5</accession>
<keyword evidence="3" id="KW-1133">Transmembrane helix</keyword>
<evidence type="ECO:0000313" key="5">
    <source>
        <dbReference type="EMBL" id="BBC31752.1"/>
    </source>
</evidence>
<dbReference type="Proteomes" id="UP001321542">
    <property type="component" value="Chromosome"/>
</dbReference>
<gene>
    <name evidence="5" type="ORF">SGFS_030460</name>
</gene>
<proteinExistence type="predicted"/>
<dbReference type="Gene3D" id="1.10.357.140">
    <property type="entry name" value="UbiA prenyltransferase"/>
    <property type="match status" value="1"/>
</dbReference>
<dbReference type="RefSeq" id="WP_286250551.1">
    <property type="nucleotide sequence ID" value="NZ_AP018448.1"/>
</dbReference>
<keyword evidence="2" id="KW-0812">Transmembrane</keyword>
<reference evidence="5 6" key="1">
    <citation type="journal article" date="2010" name="ChemBioChem">
        <title>Cloning and characterization of the biosynthetic gene cluster of 16-membered macrolide antibiotic FD-891: involvement of a dual functional cytochrome P450 monooxygenase catalyzing epoxidation and hydroxylation.</title>
        <authorList>
            <person name="Kudo F."/>
            <person name="Motegi A."/>
            <person name="Mizoue K."/>
            <person name="Eguchi T."/>
        </authorList>
    </citation>
    <scope>NUCLEOTIDE SEQUENCE [LARGE SCALE GENOMIC DNA]</scope>
    <source>
        <strain evidence="5 6">A-8890</strain>
    </source>
</reference>
<comment type="subcellular location">
    <subcellularLocation>
        <location evidence="1">Membrane</location>
        <topology evidence="1">Multi-pass membrane protein</topology>
    </subcellularLocation>
</comment>
<evidence type="ECO:0000256" key="3">
    <source>
        <dbReference type="ARBA" id="ARBA00022989"/>
    </source>
</evidence>
<dbReference type="InterPro" id="IPR000537">
    <property type="entry name" value="UbiA_prenyltransferase"/>
</dbReference>
<reference evidence="5 6" key="2">
    <citation type="journal article" date="2023" name="ChemBioChem">
        <title>Acyltransferase Domain Exchange between Two Independent Type I Polyketide Synthases in the Same Producer Strain of Macrolide Antibiotics.</title>
        <authorList>
            <person name="Kudo F."/>
            <person name="Kishikawa K."/>
            <person name="Tsuboi K."/>
            <person name="Kido T."/>
            <person name="Usui T."/>
            <person name="Hashimoto J."/>
            <person name="Shin-Ya K."/>
            <person name="Miyanaga A."/>
            <person name="Eguchi T."/>
        </authorList>
    </citation>
    <scope>NUCLEOTIDE SEQUENCE [LARGE SCALE GENOMIC DNA]</scope>
    <source>
        <strain evidence="5 6">A-8890</strain>
    </source>
</reference>
<name>A0ABM7F7A5_9ACTN</name>
<evidence type="ECO:0000256" key="1">
    <source>
        <dbReference type="ARBA" id="ARBA00004141"/>
    </source>
</evidence>
<dbReference type="PANTHER" id="PTHR42723">
    <property type="entry name" value="CHLOROPHYLL SYNTHASE"/>
    <property type="match status" value="1"/>
</dbReference>
<dbReference type="NCBIfam" id="NF045897">
    <property type="entry name" value="SCO3242_trans"/>
    <property type="match status" value="1"/>
</dbReference>
<evidence type="ECO:0000256" key="4">
    <source>
        <dbReference type="ARBA" id="ARBA00023136"/>
    </source>
</evidence>
<protein>
    <submittedName>
        <fullName evidence="5">Membrane protein</fullName>
    </submittedName>
</protein>
<keyword evidence="6" id="KW-1185">Reference proteome</keyword>
<dbReference type="InterPro" id="IPR044878">
    <property type="entry name" value="UbiA_sf"/>
</dbReference>
<evidence type="ECO:0000313" key="6">
    <source>
        <dbReference type="Proteomes" id="UP001321542"/>
    </source>
</evidence>